<evidence type="ECO:0000313" key="7">
    <source>
        <dbReference type="Proteomes" id="UP000761264"/>
    </source>
</evidence>
<dbReference type="Proteomes" id="UP000761264">
    <property type="component" value="Unassembled WGS sequence"/>
</dbReference>
<protein>
    <submittedName>
        <fullName evidence="6">Flagellar basal body P-ring formation protein FlgA</fullName>
    </submittedName>
</protein>
<feature type="signal peptide" evidence="4">
    <location>
        <begin position="1"/>
        <end position="22"/>
    </location>
</feature>
<comment type="subcellular location">
    <subcellularLocation>
        <location evidence="1">Periplasm</location>
    </subcellularLocation>
</comment>
<dbReference type="PANTHER" id="PTHR36307:SF1">
    <property type="entry name" value="FLAGELLA BASAL BODY P-RING FORMATION PROTEIN FLGA"/>
    <property type="match status" value="1"/>
</dbReference>
<evidence type="ECO:0000256" key="3">
    <source>
        <dbReference type="ARBA" id="ARBA00022764"/>
    </source>
</evidence>
<keyword evidence="2 4" id="KW-0732">Signal</keyword>
<dbReference type="RefSeq" id="WP_167225088.1">
    <property type="nucleotide sequence ID" value="NZ_JAAQPH010000009.1"/>
</dbReference>
<keyword evidence="3" id="KW-0574">Periplasm</keyword>
<name>A0A967EXX6_9PROT</name>
<keyword evidence="7" id="KW-1185">Reference proteome</keyword>
<dbReference type="Gene3D" id="3.90.1210.10">
    <property type="entry name" value="Antifreeze-like/N-acetylneuraminic acid synthase C-terminal domain"/>
    <property type="match status" value="1"/>
</dbReference>
<dbReference type="InterPro" id="IPR017585">
    <property type="entry name" value="SAF_FlgA"/>
</dbReference>
<reference evidence="6" key="1">
    <citation type="submission" date="2020-03" db="EMBL/GenBank/DDBJ databases">
        <title>Genome of Pelagibius litoralis DSM 21314T.</title>
        <authorList>
            <person name="Wang G."/>
        </authorList>
    </citation>
    <scope>NUCLEOTIDE SEQUENCE</scope>
    <source>
        <strain evidence="6">DSM 21314</strain>
    </source>
</reference>
<evidence type="ECO:0000313" key="6">
    <source>
        <dbReference type="EMBL" id="NIA69454.1"/>
    </source>
</evidence>
<dbReference type="InterPro" id="IPR039246">
    <property type="entry name" value="Flagellar_FlgA"/>
</dbReference>
<evidence type="ECO:0000256" key="1">
    <source>
        <dbReference type="ARBA" id="ARBA00004418"/>
    </source>
</evidence>
<dbReference type="GO" id="GO:0042597">
    <property type="term" value="C:periplasmic space"/>
    <property type="evidence" value="ECO:0007669"/>
    <property type="project" value="UniProtKB-SubCell"/>
</dbReference>
<dbReference type="NCBIfam" id="TIGR03170">
    <property type="entry name" value="flgA_cterm"/>
    <property type="match status" value="1"/>
</dbReference>
<dbReference type="SMART" id="SM00858">
    <property type="entry name" value="SAF"/>
    <property type="match status" value="1"/>
</dbReference>
<accession>A0A967EXX6</accession>
<comment type="caution">
    <text evidence="6">The sequence shown here is derived from an EMBL/GenBank/DDBJ whole genome shotgun (WGS) entry which is preliminary data.</text>
</comment>
<feature type="chain" id="PRO_5038069125" evidence="4">
    <location>
        <begin position="23"/>
        <end position="336"/>
    </location>
</feature>
<dbReference type="GO" id="GO:0044780">
    <property type="term" value="P:bacterial-type flagellum assembly"/>
    <property type="evidence" value="ECO:0007669"/>
    <property type="project" value="InterPro"/>
</dbReference>
<evidence type="ECO:0000256" key="2">
    <source>
        <dbReference type="ARBA" id="ARBA00022729"/>
    </source>
</evidence>
<evidence type="ECO:0000259" key="5">
    <source>
        <dbReference type="SMART" id="SM00858"/>
    </source>
</evidence>
<dbReference type="InterPro" id="IPR013974">
    <property type="entry name" value="SAF"/>
</dbReference>
<gene>
    <name evidence="6" type="primary">flgA</name>
    <name evidence="6" type="ORF">HBA54_12710</name>
</gene>
<keyword evidence="6" id="KW-0966">Cell projection</keyword>
<feature type="domain" description="SAF" evidence="5">
    <location>
        <begin position="204"/>
        <end position="266"/>
    </location>
</feature>
<keyword evidence="6" id="KW-0969">Cilium</keyword>
<dbReference type="PANTHER" id="PTHR36307">
    <property type="entry name" value="FLAGELLA BASAL BODY P-RING FORMATION PROTEIN FLGA"/>
    <property type="match status" value="1"/>
</dbReference>
<organism evidence="6 7">
    <name type="scientific">Pelagibius litoralis</name>
    <dbReference type="NCBI Taxonomy" id="374515"/>
    <lineage>
        <taxon>Bacteria</taxon>
        <taxon>Pseudomonadati</taxon>
        <taxon>Pseudomonadota</taxon>
        <taxon>Alphaproteobacteria</taxon>
        <taxon>Rhodospirillales</taxon>
        <taxon>Rhodovibrionaceae</taxon>
        <taxon>Pelagibius</taxon>
    </lineage>
</organism>
<dbReference type="Pfam" id="PF13144">
    <property type="entry name" value="ChapFlgA"/>
    <property type="match status" value="1"/>
</dbReference>
<proteinExistence type="predicted"/>
<evidence type="ECO:0000256" key="4">
    <source>
        <dbReference type="SAM" id="SignalP"/>
    </source>
</evidence>
<dbReference type="CDD" id="cd11614">
    <property type="entry name" value="SAF_CpaB_FlgA_like"/>
    <property type="match status" value="1"/>
</dbReference>
<dbReference type="EMBL" id="JAAQPH010000009">
    <property type="protein sequence ID" value="NIA69454.1"/>
    <property type="molecule type" value="Genomic_DNA"/>
</dbReference>
<dbReference type="AlphaFoldDB" id="A0A967EXX6"/>
<keyword evidence="6" id="KW-0282">Flagellum</keyword>
<sequence>MHKFLSTLLIVSSLAAAPGAGAASGGAINGDAENVDTKVATLITLRGEAIVEDRVVRLGDLFDGIAEAALAETPVAHAPRLGDTVDIGARWLFAVAKAHDLAWQPRSRYDRITVLRASSKIVTADIEAAVRQALAERGLDGQLQLALDNPSVAMQVPTSSEQSLAVTGLTVDRNSGRFIAHVTAPAHGEPQARASVTGRALKLVDVPVLRRNLRPGDVIRSGDIEWISMPINRMTRGTVSEQQALVGMSPRRPIRSQQLIRTSDLQTPVVVAKNSLVTIRLQTYRMELSVKGRAMEDGAEGDVIRVMNTKSNSVVNAVIIDAGNVTVTPLTTASGN</sequence>
<dbReference type="Gene3D" id="2.30.30.760">
    <property type="match status" value="1"/>
</dbReference>